<gene>
    <name evidence="5" type="ORF">KDH_24360</name>
</gene>
<dbReference type="EMBL" id="BSRI01000001">
    <property type="protein sequence ID" value="GLV55592.1"/>
    <property type="molecule type" value="Genomic_DNA"/>
</dbReference>
<dbReference type="InterPro" id="IPR012338">
    <property type="entry name" value="Beta-lactam/transpept-like"/>
</dbReference>
<dbReference type="PANTHER" id="PTHR32282:SF33">
    <property type="entry name" value="PEPTIDOGLYCAN GLYCOSYLTRANSFERASE"/>
    <property type="match status" value="1"/>
</dbReference>
<comment type="caution">
    <text evidence="5">The sequence shown here is derived from an EMBL/GenBank/DDBJ whole genome shotgun (WGS) entry which is preliminary data.</text>
</comment>
<keyword evidence="2" id="KW-0808">Transferase</keyword>
<evidence type="ECO:0000259" key="4">
    <source>
        <dbReference type="Pfam" id="PF00905"/>
    </source>
</evidence>
<evidence type="ECO:0000256" key="3">
    <source>
        <dbReference type="SAM" id="Phobius"/>
    </source>
</evidence>
<dbReference type="RefSeq" id="WP_338250077.1">
    <property type="nucleotide sequence ID" value="NZ_BSRI01000001.1"/>
</dbReference>
<feature type="domain" description="Penicillin-binding protein transpeptidase" evidence="4">
    <location>
        <begin position="238"/>
        <end position="446"/>
    </location>
</feature>
<feature type="transmembrane region" description="Helical" evidence="3">
    <location>
        <begin position="110"/>
        <end position="131"/>
    </location>
</feature>
<organism evidence="5 6">
    <name type="scientific">Dictyobacter halimunensis</name>
    <dbReference type="NCBI Taxonomy" id="3026934"/>
    <lineage>
        <taxon>Bacteria</taxon>
        <taxon>Bacillati</taxon>
        <taxon>Chloroflexota</taxon>
        <taxon>Ktedonobacteria</taxon>
        <taxon>Ktedonobacterales</taxon>
        <taxon>Dictyobacteraceae</taxon>
        <taxon>Dictyobacter</taxon>
    </lineage>
</organism>
<keyword evidence="3" id="KW-0812">Transmembrane</keyword>
<dbReference type="PANTHER" id="PTHR32282">
    <property type="entry name" value="BINDING PROTEIN TRANSPEPTIDASE, PUTATIVE-RELATED"/>
    <property type="match status" value="1"/>
</dbReference>
<name>A0ABQ6FRF0_9CHLR</name>
<reference evidence="5 6" key="1">
    <citation type="submission" date="2023-02" db="EMBL/GenBank/DDBJ databases">
        <title>Dictyobacter halimunensis sp. nov., a new member of the class Ktedonobacteria from forest soil in a geothermal area.</title>
        <authorList>
            <person name="Rachmania M.K."/>
            <person name="Ningsih F."/>
            <person name="Sakai Y."/>
            <person name="Yabe S."/>
            <person name="Yokota A."/>
            <person name="Sjamsuridzal W."/>
        </authorList>
    </citation>
    <scope>NUCLEOTIDE SEQUENCE [LARGE SCALE GENOMIC DNA]</scope>
    <source>
        <strain evidence="5 6">S3.2.2.5</strain>
    </source>
</reference>
<dbReference type="Proteomes" id="UP001344906">
    <property type="component" value="Unassembled WGS sequence"/>
</dbReference>
<dbReference type="InterPro" id="IPR001460">
    <property type="entry name" value="PCN-bd_Tpept"/>
</dbReference>
<keyword evidence="3" id="KW-0472">Membrane</keyword>
<dbReference type="Pfam" id="PF00905">
    <property type="entry name" value="Transpeptidase"/>
    <property type="match status" value="1"/>
</dbReference>
<accession>A0ABQ6FRF0</accession>
<sequence>MKPDNNSKLTATNIEEKIEQIFQSGGQSGTSASLDDTVLQDLYQTLYHGDEAIMERTWHRLAQRYPLIEQSADTAPAASDARTVITFPQPETYRPQPTPKRPPQRTKTRTLSILMLVAACLLIIGGSLILFTQYQKPTQPAAPPQKGPLQFFDRQGKLIYQVDSHNKVTVGMTPLTRDFINYSLDELAADLHVKRGDLPTMGLKVTTTLDMQLQTQAYQKAQQTIATTSQTHEIGDASAIVLDYHDGSIHALFGNLNTQQSSYNVATQHPRLLGSIFKPITYLTAFEQGISPGEIVDDAQQSFPSSDTDNTPYTPYDYGMTFSNTWMSYRTALQSNSNVPAVQILTRTKLGPLVKKAQALGLHTPPAQDTGYAAALGIFEDTVLNATTAYGTIANQGVAVTPHTIDHVNDSNGRIRYQAPHAGKRILKPGTAFMLTDILSDQQANSEIYGQCNPTLLYSTSQEQCQAAQPGNIRPAAVETGVNDNFKDTWTVGYTTDYVVGVWAGNDNARPLLKIIATDGASQIWHDTIQLAEQGLPIKQFPGPPSDVVKKTATSHGVTTTDWYLK</sequence>
<proteinExistence type="predicted"/>
<evidence type="ECO:0000256" key="2">
    <source>
        <dbReference type="ARBA" id="ARBA00022679"/>
    </source>
</evidence>
<keyword evidence="1" id="KW-0328">Glycosyltransferase</keyword>
<dbReference type="Gene3D" id="3.40.710.10">
    <property type="entry name" value="DD-peptidase/beta-lactamase superfamily"/>
    <property type="match status" value="1"/>
</dbReference>
<evidence type="ECO:0000313" key="5">
    <source>
        <dbReference type="EMBL" id="GLV55592.1"/>
    </source>
</evidence>
<evidence type="ECO:0000313" key="6">
    <source>
        <dbReference type="Proteomes" id="UP001344906"/>
    </source>
</evidence>
<keyword evidence="6" id="KW-1185">Reference proteome</keyword>
<dbReference type="InterPro" id="IPR050396">
    <property type="entry name" value="Glycosyltr_51/Transpeptidase"/>
</dbReference>
<keyword evidence="3" id="KW-1133">Transmembrane helix</keyword>
<protein>
    <recommendedName>
        <fullName evidence="4">Penicillin-binding protein transpeptidase domain-containing protein</fullName>
    </recommendedName>
</protein>
<dbReference type="SUPFAM" id="SSF56601">
    <property type="entry name" value="beta-lactamase/transpeptidase-like"/>
    <property type="match status" value="1"/>
</dbReference>
<evidence type="ECO:0000256" key="1">
    <source>
        <dbReference type="ARBA" id="ARBA00022676"/>
    </source>
</evidence>